<sequence length="249" mass="26259">MVGRAVGVAFVIAAAGVLLTGCVVAPPDPTQPPTSTPMPSQSATPAPPTTAPVAAEPAPVDTVVAHITVRPEHLDLVNGAGIVVGELSYDADAGTFVDTISTVLGGPPDVEERPGGHEWHAWTSYTWPGAVVNDDHEPSGYSSDMNVMVQFTHPVVGNGISVSTTQGFRPGDDLRALADQLGEEWHGTGYDEFPVETGPDLGERMYDSWTDTYRKYANANAVAATQWNWNDPSVTSVISAPWNFGIGHV</sequence>
<gene>
    <name evidence="2" type="ORF">EV187_0370</name>
</gene>
<dbReference type="RefSeq" id="WP_130351334.1">
    <property type="nucleotide sequence ID" value="NZ_SGWY01000001.1"/>
</dbReference>
<protein>
    <submittedName>
        <fullName evidence="2">Uncharacterized protein</fullName>
    </submittedName>
</protein>
<proteinExistence type="predicted"/>
<dbReference type="PROSITE" id="PS51257">
    <property type="entry name" value="PROKAR_LIPOPROTEIN"/>
    <property type="match status" value="1"/>
</dbReference>
<keyword evidence="3" id="KW-1185">Reference proteome</keyword>
<evidence type="ECO:0000313" key="3">
    <source>
        <dbReference type="Proteomes" id="UP000293289"/>
    </source>
</evidence>
<dbReference type="OrthoDB" id="5005615at2"/>
<organism evidence="2 3">
    <name type="scientific">Agromyces ramosus</name>
    <dbReference type="NCBI Taxonomy" id="33879"/>
    <lineage>
        <taxon>Bacteria</taxon>
        <taxon>Bacillati</taxon>
        <taxon>Actinomycetota</taxon>
        <taxon>Actinomycetes</taxon>
        <taxon>Micrococcales</taxon>
        <taxon>Microbacteriaceae</taxon>
        <taxon>Agromyces</taxon>
    </lineage>
</organism>
<dbReference type="Proteomes" id="UP000293289">
    <property type="component" value="Unassembled WGS sequence"/>
</dbReference>
<comment type="caution">
    <text evidence="2">The sequence shown here is derived from an EMBL/GenBank/DDBJ whole genome shotgun (WGS) entry which is preliminary data.</text>
</comment>
<evidence type="ECO:0000313" key="2">
    <source>
        <dbReference type="EMBL" id="RZS67948.1"/>
    </source>
</evidence>
<dbReference type="AlphaFoldDB" id="A0A4Q7MKK1"/>
<dbReference type="EMBL" id="SGWY01000001">
    <property type="protein sequence ID" value="RZS67948.1"/>
    <property type="molecule type" value="Genomic_DNA"/>
</dbReference>
<feature type="region of interest" description="Disordered" evidence="1">
    <location>
        <begin position="28"/>
        <end position="54"/>
    </location>
</feature>
<accession>A0A4Q7MKK1</accession>
<reference evidence="2 3" key="1">
    <citation type="submission" date="2019-02" db="EMBL/GenBank/DDBJ databases">
        <title>Genomic Encyclopedia of Type Strains, Phase IV (KMG-IV): sequencing the most valuable type-strain genomes for metagenomic binning, comparative biology and taxonomic classification.</title>
        <authorList>
            <person name="Goeker M."/>
        </authorList>
    </citation>
    <scope>NUCLEOTIDE SEQUENCE [LARGE SCALE GENOMIC DNA]</scope>
    <source>
        <strain evidence="2 3">DSM 43045</strain>
    </source>
</reference>
<name>A0A4Q7MKK1_9MICO</name>
<evidence type="ECO:0000256" key="1">
    <source>
        <dbReference type="SAM" id="MobiDB-lite"/>
    </source>
</evidence>